<feature type="transmembrane region" description="Helical" evidence="1">
    <location>
        <begin position="12"/>
        <end position="37"/>
    </location>
</feature>
<dbReference type="InterPro" id="IPR012859">
    <property type="entry name" value="Pilin_N_archaeal"/>
</dbReference>
<dbReference type="AlphaFoldDB" id="E1RKQ0"/>
<evidence type="ECO:0000259" key="2">
    <source>
        <dbReference type="Pfam" id="PF07790"/>
    </source>
</evidence>
<proteinExistence type="predicted"/>
<reference evidence="3 4" key="1">
    <citation type="journal article" date="2010" name="Stand. Genomic Sci.">
        <title>Complete genome sequence of Methanoplanus petrolearius type strain (SEBR 4847).</title>
        <authorList>
            <person name="Brambilla E."/>
            <person name="Djao O.D."/>
            <person name="Daligault H."/>
            <person name="Lapidus A."/>
            <person name="Lucas S."/>
            <person name="Hammon N."/>
            <person name="Nolan M."/>
            <person name="Tice H."/>
            <person name="Cheng J.F."/>
            <person name="Han C."/>
            <person name="Tapia R."/>
            <person name="Goodwin L."/>
            <person name="Pitluck S."/>
            <person name="Liolios K."/>
            <person name="Ivanova N."/>
            <person name="Mavromatis K."/>
            <person name="Mikhailova N."/>
            <person name="Pati A."/>
            <person name="Chen A."/>
            <person name="Palaniappan K."/>
            <person name="Land M."/>
            <person name="Hauser L."/>
            <person name="Chang Y.J."/>
            <person name="Jeffries C.D."/>
            <person name="Rohde M."/>
            <person name="Spring S."/>
            <person name="Sikorski J."/>
            <person name="Goker M."/>
            <person name="Woyke T."/>
            <person name="Bristow J."/>
            <person name="Eisen J.A."/>
            <person name="Markowitz V."/>
            <person name="Hugenholtz P."/>
            <person name="Kyrpides N.C."/>
            <person name="Klenk H.P."/>
        </authorList>
    </citation>
    <scope>NUCLEOTIDE SEQUENCE [LARGE SCALE GENOMIC DNA]</scope>
    <source>
        <strain evidence="4">DSM 11571 / OCM 486 / SEBR 4847</strain>
    </source>
</reference>
<dbReference type="Pfam" id="PF07790">
    <property type="entry name" value="Pilin_N"/>
    <property type="match status" value="1"/>
</dbReference>
<protein>
    <recommendedName>
        <fullName evidence="2">Archaeal Type IV pilin N-terminal domain-containing protein</fullName>
    </recommendedName>
</protein>
<keyword evidence="4" id="KW-1185">Reference proteome</keyword>
<dbReference type="NCBIfam" id="TIGR02537">
    <property type="entry name" value="arch_flag_Nterm"/>
    <property type="match status" value="1"/>
</dbReference>
<evidence type="ECO:0000313" key="4">
    <source>
        <dbReference type="Proteomes" id="UP000006565"/>
    </source>
</evidence>
<dbReference type="HOGENOM" id="CLU_1363647_0_0_2"/>
<dbReference type="InterPro" id="IPR013373">
    <property type="entry name" value="Flagellin/pilin_N_arc"/>
</dbReference>
<keyword evidence="1" id="KW-1133">Transmembrane helix</keyword>
<sequence length="211" mass="22720" precursor="true">MKQNRNEAVSPVVGVMLMLVVTIIIASVVSAFAGGLAGNQEKTPQTTLSVNSQIAGFSLNSSDPTEYENGLMFENTGGDTFSLNDIKIQLQSEDTKYTLTTSDKVNWSSGSGVCLPEGITYNEGYFQKIGNTSTNDVAIAPGDKFMLYADSSLVAQDLTEYGYGYYDAKISWKPVGASGGFGAYMNSKIEYKVIDKASERVITSGELFLTQ</sequence>
<feature type="domain" description="Archaeal Type IV pilin N-terminal" evidence="2">
    <location>
        <begin position="7"/>
        <end position="94"/>
    </location>
</feature>
<dbReference type="Proteomes" id="UP000006565">
    <property type="component" value="Chromosome"/>
</dbReference>
<keyword evidence="1" id="KW-0812">Transmembrane</keyword>
<dbReference type="eggNOG" id="arCOG02421">
    <property type="taxonomic scope" value="Archaea"/>
</dbReference>
<dbReference type="RefSeq" id="WP_013330166.1">
    <property type="nucleotide sequence ID" value="NC_014507.1"/>
</dbReference>
<dbReference type="STRING" id="679926.Mpet_2241"/>
<dbReference type="EMBL" id="CP002117">
    <property type="protein sequence ID" value="ADN36989.1"/>
    <property type="molecule type" value="Genomic_DNA"/>
</dbReference>
<accession>E1RKQ0</accession>
<name>E1RKQ0_METP4</name>
<gene>
    <name evidence="3" type="ordered locus">Mpet_2241</name>
</gene>
<dbReference type="GeneID" id="9744726"/>
<organism evidence="3 4">
    <name type="scientific">Methanolacinia petrolearia (strain DSM 11571 / OCM 486 / SEBR 4847)</name>
    <name type="common">Methanoplanus petrolearius</name>
    <dbReference type="NCBI Taxonomy" id="679926"/>
    <lineage>
        <taxon>Archaea</taxon>
        <taxon>Methanobacteriati</taxon>
        <taxon>Methanobacteriota</taxon>
        <taxon>Stenosarchaea group</taxon>
        <taxon>Methanomicrobia</taxon>
        <taxon>Methanomicrobiales</taxon>
        <taxon>Methanomicrobiaceae</taxon>
        <taxon>Methanolacinia</taxon>
    </lineage>
</organism>
<evidence type="ECO:0000313" key="3">
    <source>
        <dbReference type="EMBL" id="ADN36989.1"/>
    </source>
</evidence>
<evidence type="ECO:0000256" key="1">
    <source>
        <dbReference type="SAM" id="Phobius"/>
    </source>
</evidence>
<dbReference type="OrthoDB" id="118020at2157"/>
<keyword evidence="1" id="KW-0472">Membrane</keyword>
<dbReference type="KEGG" id="mpi:Mpet_2241"/>